<dbReference type="EMBL" id="CAJNOJ010000252">
    <property type="protein sequence ID" value="CAF1340018.1"/>
    <property type="molecule type" value="Genomic_DNA"/>
</dbReference>
<reference evidence="2" key="1">
    <citation type="submission" date="2021-02" db="EMBL/GenBank/DDBJ databases">
        <authorList>
            <person name="Nowell W R."/>
        </authorList>
    </citation>
    <scope>NUCLEOTIDE SEQUENCE</scope>
</reference>
<dbReference type="Proteomes" id="UP000663828">
    <property type="component" value="Unassembled WGS sequence"/>
</dbReference>
<evidence type="ECO:0000256" key="1">
    <source>
        <dbReference type="SAM" id="Phobius"/>
    </source>
</evidence>
<name>A0A814V7N3_ADIRI</name>
<dbReference type="AlphaFoldDB" id="A0A814V7N3"/>
<gene>
    <name evidence="3" type="ORF">EDS130_LOCUS32681</name>
    <name evidence="2" type="ORF">XAT740_LOCUS22616</name>
</gene>
<sequence length="135" mass="14706">MKGTSGESNCTCYNNLATDYPGAGALNIALHEPGYIIMYSDYPYPGYGHCPPIFYFPTRCDDVHPPHPDDDNSIHAIETRCCNFCCYGIGSKTTNKPSVIDGNPAITSPYNFATHSVTISVFTTMGLLLVLSLKN</sequence>
<evidence type="ECO:0000313" key="3">
    <source>
        <dbReference type="EMBL" id="CAF1340018.1"/>
    </source>
</evidence>
<proteinExistence type="predicted"/>
<organism evidence="2 4">
    <name type="scientific">Adineta ricciae</name>
    <name type="common">Rotifer</name>
    <dbReference type="NCBI Taxonomy" id="249248"/>
    <lineage>
        <taxon>Eukaryota</taxon>
        <taxon>Metazoa</taxon>
        <taxon>Spiralia</taxon>
        <taxon>Gnathifera</taxon>
        <taxon>Rotifera</taxon>
        <taxon>Eurotatoria</taxon>
        <taxon>Bdelloidea</taxon>
        <taxon>Adinetida</taxon>
        <taxon>Adinetidae</taxon>
        <taxon>Adineta</taxon>
    </lineage>
</organism>
<accession>A0A814V7N3</accession>
<dbReference type="EMBL" id="CAJNOR010001673">
    <property type="protein sequence ID" value="CAF1181720.1"/>
    <property type="molecule type" value="Genomic_DNA"/>
</dbReference>
<feature type="transmembrane region" description="Helical" evidence="1">
    <location>
        <begin position="112"/>
        <end position="133"/>
    </location>
</feature>
<evidence type="ECO:0000313" key="4">
    <source>
        <dbReference type="Proteomes" id="UP000663828"/>
    </source>
</evidence>
<keyword evidence="1" id="KW-0472">Membrane</keyword>
<comment type="caution">
    <text evidence="2">The sequence shown here is derived from an EMBL/GenBank/DDBJ whole genome shotgun (WGS) entry which is preliminary data.</text>
</comment>
<protein>
    <submittedName>
        <fullName evidence="2">Uncharacterized protein</fullName>
    </submittedName>
</protein>
<keyword evidence="1" id="KW-0812">Transmembrane</keyword>
<keyword evidence="1" id="KW-1133">Transmembrane helix</keyword>
<dbReference type="Proteomes" id="UP000663852">
    <property type="component" value="Unassembled WGS sequence"/>
</dbReference>
<evidence type="ECO:0000313" key="2">
    <source>
        <dbReference type="EMBL" id="CAF1181720.1"/>
    </source>
</evidence>
<keyword evidence="4" id="KW-1185">Reference proteome</keyword>